<dbReference type="InterPro" id="IPR050621">
    <property type="entry name" value="Tudor_domain_containing"/>
</dbReference>
<dbReference type="PROSITE" id="PS50304">
    <property type="entry name" value="TUDOR"/>
    <property type="match status" value="1"/>
</dbReference>
<dbReference type="AlphaFoldDB" id="A0A6G0THX6"/>
<proteinExistence type="predicted"/>
<dbReference type="SMART" id="SM00333">
    <property type="entry name" value="TUDOR"/>
    <property type="match status" value="1"/>
</dbReference>
<keyword evidence="3" id="KW-1185">Reference proteome</keyword>
<evidence type="ECO:0000313" key="3">
    <source>
        <dbReference type="Proteomes" id="UP000475862"/>
    </source>
</evidence>
<accession>A0A6G0THX6</accession>
<dbReference type="CDD" id="cd20379">
    <property type="entry name" value="Tudor_dTUD-like"/>
    <property type="match status" value="1"/>
</dbReference>
<dbReference type="InterPro" id="IPR035437">
    <property type="entry name" value="SNase_OB-fold_sf"/>
</dbReference>
<dbReference type="InterPro" id="IPR002999">
    <property type="entry name" value="Tudor"/>
</dbReference>
<evidence type="ECO:0000259" key="1">
    <source>
        <dbReference type="PROSITE" id="PS50304"/>
    </source>
</evidence>
<protein>
    <recommendedName>
        <fullName evidence="1">Tudor domain-containing protein</fullName>
    </recommendedName>
</protein>
<comment type="caution">
    <text evidence="2">The sequence shown here is derived from an EMBL/GenBank/DDBJ whole genome shotgun (WGS) entry which is preliminary data.</text>
</comment>
<sequence>MGLSSQQVLSFMSSDSWTQVFLMPGYKSNNGIYIITTNEKYLQRCNDMYKMALNSYTFEKVNTYQLMGLVAVGIQGLWCRGRMLSYNEFLAENTAVELIDSGTIVKKKLCDLYQLPNCYNYDPLCLAIKPINEIPSLASIQFYVQPLLLQSDLHKGYVVVNTKPIEMINELYSEKFYEELNTKSTYPSIINTKDKCTVKKSKCHVQESNKLNNLSICMKELEEQDVGLKYVEFSNDLKEVLNKEKNIFLKTLLNDVNMYDLNNIYSRSINYDPKYLPLKFIDQNNQPAFIDEIIENDQNKDNTNITNIDNSSIIKKSHFNDLITDSTSNTAHNIFKNGSLVEFCYGTNIDFVYVRNYDQKKIYSKEMKQFYAYYKKKENLKIKNATIGDMVAATSLYYNETHRAVVLDKNPKHYFCFFIDIGCKEYVNLNNVFYLLEETKNVPYLAHKVELNYIPLHNTMLLKHLKIYYEELYLQPLLIEFNKSDSNGSNKAILKKKSDNKDMYLDIKEVLQKKISNFNSSNNEGIESKIKEYLKYNDLFKNGTVVLITHFCSINQIYIRINTPELTEYYNNLIIEVDQFYVNLKSAYLKKAPKIGEKVGIKSLSKKKFARATISKKVNDTTYSVHYIDYGDKEYVNENDIFLLPHRFRHLPQSVIKIGLNISTPINKIELTKYFSELIQFKVPLIAEFDEEDPLGFQKIILKKELTGVNIIEDI</sequence>
<dbReference type="Gene3D" id="2.30.30.140">
    <property type="match status" value="2"/>
</dbReference>
<dbReference type="GO" id="GO:0005737">
    <property type="term" value="C:cytoplasm"/>
    <property type="evidence" value="ECO:0007669"/>
    <property type="project" value="UniProtKB-ARBA"/>
</dbReference>
<dbReference type="PANTHER" id="PTHR22948:SF29">
    <property type="entry name" value="FI02030P-RELATED"/>
    <property type="match status" value="1"/>
</dbReference>
<dbReference type="Pfam" id="PF00567">
    <property type="entry name" value="TUDOR"/>
    <property type="match status" value="2"/>
</dbReference>
<organism evidence="2 3">
    <name type="scientific">Aphis glycines</name>
    <name type="common">Soybean aphid</name>
    <dbReference type="NCBI Taxonomy" id="307491"/>
    <lineage>
        <taxon>Eukaryota</taxon>
        <taxon>Metazoa</taxon>
        <taxon>Ecdysozoa</taxon>
        <taxon>Arthropoda</taxon>
        <taxon>Hexapoda</taxon>
        <taxon>Insecta</taxon>
        <taxon>Pterygota</taxon>
        <taxon>Neoptera</taxon>
        <taxon>Paraneoptera</taxon>
        <taxon>Hemiptera</taxon>
        <taxon>Sternorrhyncha</taxon>
        <taxon>Aphidomorpha</taxon>
        <taxon>Aphidoidea</taxon>
        <taxon>Aphididae</taxon>
        <taxon>Aphidini</taxon>
        <taxon>Aphis</taxon>
        <taxon>Aphis</taxon>
    </lineage>
</organism>
<feature type="domain" description="Tudor" evidence="1">
    <location>
        <begin position="592"/>
        <end position="651"/>
    </location>
</feature>
<dbReference type="PANTHER" id="PTHR22948">
    <property type="entry name" value="TUDOR DOMAIN CONTAINING PROTEIN"/>
    <property type="match status" value="1"/>
</dbReference>
<dbReference type="SUPFAM" id="SSF63748">
    <property type="entry name" value="Tudor/PWWP/MBT"/>
    <property type="match status" value="2"/>
</dbReference>
<dbReference type="Gene3D" id="2.40.50.90">
    <property type="match status" value="1"/>
</dbReference>
<dbReference type="OrthoDB" id="6609895at2759"/>
<dbReference type="EMBL" id="VYZN01000037">
    <property type="protein sequence ID" value="KAE9533122.1"/>
    <property type="molecule type" value="Genomic_DNA"/>
</dbReference>
<gene>
    <name evidence="2" type="ORF">AGLY_009550</name>
</gene>
<evidence type="ECO:0000313" key="2">
    <source>
        <dbReference type="EMBL" id="KAE9533122.1"/>
    </source>
</evidence>
<name>A0A6G0THX6_APHGL</name>
<reference evidence="2 3" key="1">
    <citation type="submission" date="2019-08" db="EMBL/GenBank/DDBJ databases">
        <title>The genome of the soybean aphid Biotype 1, its phylome, world population structure and adaptation to the North American continent.</title>
        <authorList>
            <person name="Giordano R."/>
            <person name="Donthu R.K."/>
            <person name="Hernandez A.G."/>
            <person name="Wright C.L."/>
            <person name="Zimin A.V."/>
        </authorList>
    </citation>
    <scope>NUCLEOTIDE SEQUENCE [LARGE SCALE GENOMIC DNA]</scope>
    <source>
        <tissue evidence="2">Whole aphids</tissue>
    </source>
</reference>
<dbReference type="Proteomes" id="UP000475862">
    <property type="component" value="Unassembled WGS sequence"/>
</dbReference>